<keyword evidence="4" id="KW-1185">Reference proteome</keyword>
<dbReference type="InterPro" id="IPR029057">
    <property type="entry name" value="PRTase-like"/>
</dbReference>
<dbReference type="GO" id="GO:0016757">
    <property type="term" value="F:glycosyltransferase activity"/>
    <property type="evidence" value="ECO:0007669"/>
    <property type="project" value="UniProtKB-KW"/>
</dbReference>
<dbReference type="EMBL" id="CP027062">
    <property type="protein sequence ID" value="AVI52347.1"/>
    <property type="molecule type" value="Genomic_DNA"/>
</dbReference>
<comment type="similarity">
    <text evidence="1">Belongs to the ComF/GntX family.</text>
</comment>
<protein>
    <submittedName>
        <fullName evidence="3">Amidophosphoribosyltransferase</fullName>
    </submittedName>
</protein>
<dbReference type="CDD" id="cd06223">
    <property type="entry name" value="PRTases_typeI"/>
    <property type="match status" value="1"/>
</dbReference>
<proteinExistence type="inferred from homology"/>
<dbReference type="PANTHER" id="PTHR47505">
    <property type="entry name" value="DNA UTILIZATION PROTEIN YHGH"/>
    <property type="match status" value="1"/>
</dbReference>
<evidence type="ECO:0000313" key="3">
    <source>
        <dbReference type="EMBL" id="AVI52347.1"/>
    </source>
</evidence>
<dbReference type="Pfam" id="PF00156">
    <property type="entry name" value="Pribosyltran"/>
    <property type="match status" value="1"/>
</dbReference>
<keyword evidence="3" id="KW-0808">Transferase</keyword>
<gene>
    <name evidence="3" type="ORF">C5O00_06260</name>
</gene>
<accession>A0A2S0I095</accession>
<evidence type="ECO:0000256" key="1">
    <source>
        <dbReference type="ARBA" id="ARBA00008007"/>
    </source>
</evidence>
<evidence type="ECO:0000313" key="4">
    <source>
        <dbReference type="Proteomes" id="UP000238442"/>
    </source>
</evidence>
<evidence type="ECO:0000259" key="2">
    <source>
        <dbReference type="Pfam" id="PF00156"/>
    </source>
</evidence>
<name>A0A2S0I095_9FLAO</name>
<dbReference type="SUPFAM" id="SSF53271">
    <property type="entry name" value="PRTase-like"/>
    <property type="match status" value="1"/>
</dbReference>
<dbReference type="PANTHER" id="PTHR47505:SF1">
    <property type="entry name" value="DNA UTILIZATION PROTEIN YHGH"/>
    <property type="match status" value="1"/>
</dbReference>
<dbReference type="InterPro" id="IPR000836">
    <property type="entry name" value="PRTase_dom"/>
</dbReference>
<dbReference type="Proteomes" id="UP000238442">
    <property type="component" value="Chromosome"/>
</dbReference>
<feature type="domain" description="Phosphoribosyltransferase" evidence="2">
    <location>
        <begin position="115"/>
        <end position="201"/>
    </location>
</feature>
<keyword evidence="3" id="KW-0328">Glycosyltransferase</keyword>
<dbReference type="KEGG" id="aue:C5O00_06260"/>
<dbReference type="AlphaFoldDB" id="A0A2S0I095"/>
<organism evidence="3 4">
    <name type="scientific">Pukyongia salina</name>
    <dbReference type="NCBI Taxonomy" id="2094025"/>
    <lineage>
        <taxon>Bacteria</taxon>
        <taxon>Pseudomonadati</taxon>
        <taxon>Bacteroidota</taxon>
        <taxon>Flavobacteriia</taxon>
        <taxon>Flavobacteriales</taxon>
        <taxon>Flavobacteriaceae</taxon>
        <taxon>Pukyongia</taxon>
    </lineage>
</organism>
<dbReference type="InterPro" id="IPR051910">
    <property type="entry name" value="ComF/GntX_DNA_util-trans"/>
</dbReference>
<dbReference type="OrthoDB" id="9779910at2"/>
<reference evidence="3 4" key="1">
    <citation type="submission" date="2018-02" db="EMBL/GenBank/DDBJ databases">
        <title>Genomic analysis of the strain RR4-38 isolated from a seawater recirculating aquaculture system.</title>
        <authorList>
            <person name="Kim Y.-S."/>
            <person name="Jang Y.H."/>
            <person name="Kim K.-H."/>
        </authorList>
    </citation>
    <scope>NUCLEOTIDE SEQUENCE [LARGE SCALE GENOMIC DNA]</scope>
    <source>
        <strain evidence="3 4">RR4-38</strain>
    </source>
</reference>
<sequence length="205" mass="23156">MLQISENVICTSCRHQLPLTCQHRSGNQGMKKIFYGRIPLENATSLLLFQKKGITQQLLHNLKYRGQQEIGTFLGTWLGSELAEHPDYKGVDLVIPVPLHRKKRRIRGYNQVSHFAIEIANKLGADYSESILQKKTGTRSQVFKNRLTRSQTHQIFELRETDLLKGKHVLVVDDIVTTGATLENCALALIKNGDVRVSFATMAMA</sequence>
<dbReference type="Gene3D" id="3.40.50.2020">
    <property type="match status" value="1"/>
</dbReference>